<evidence type="ECO:0000313" key="3">
    <source>
        <dbReference type="EMBL" id="AMW04977.1"/>
    </source>
</evidence>
<dbReference type="RefSeq" id="WP_026850752.1">
    <property type="nucleotide sequence ID" value="NZ_CP011454.1"/>
</dbReference>
<gene>
    <name evidence="3" type="ORF">GEMMAAP_09345</name>
</gene>
<dbReference type="Pfam" id="PF01590">
    <property type="entry name" value="GAF"/>
    <property type="match status" value="1"/>
</dbReference>
<dbReference type="OrthoDB" id="9773346at2"/>
<protein>
    <recommendedName>
        <fullName evidence="2">GAF domain-containing protein</fullName>
    </recommendedName>
</protein>
<dbReference type="AlphaFoldDB" id="A0A143BIV5"/>
<dbReference type="InterPro" id="IPR029016">
    <property type="entry name" value="GAF-like_dom_sf"/>
</dbReference>
<accession>A0A143BIV5</accession>
<dbReference type="KEGG" id="gph:GEMMAAP_09345"/>
<dbReference type="SUPFAM" id="SSF55781">
    <property type="entry name" value="GAF domain-like"/>
    <property type="match status" value="1"/>
</dbReference>
<evidence type="ECO:0000256" key="1">
    <source>
        <dbReference type="SAM" id="Coils"/>
    </source>
</evidence>
<dbReference type="SMART" id="SM00065">
    <property type="entry name" value="GAF"/>
    <property type="match status" value="1"/>
</dbReference>
<proteinExistence type="predicted"/>
<dbReference type="STRING" id="1379270.GEMMAAP_09345"/>
<evidence type="ECO:0000313" key="4">
    <source>
        <dbReference type="Proteomes" id="UP000076404"/>
    </source>
</evidence>
<keyword evidence="4" id="KW-1185">Reference proteome</keyword>
<dbReference type="EMBL" id="CP011454">
    <property type="protein sequence ID" value="AMW04977.1"/>
    <property type="molecule type" value="Genomic_DNA"/>
</dbReference>
<organism evidence="3 4">
    <name type="scientific">Gemmatimonas phototrophica</name>
    <dbReference type="NCBI Taxonomy" id="1379270"/>
    <lineage>
        <taxon>Bacteria</taxon>
        <taxon>Pseudomonadati</taxon>
        <taxon>Gemmatimonadota</taxon>
        <taxon>Gemmatimonadia</taxon>
        <taxon>Gemmatimonadales</taxon>
        <taxon>Gemmatimonadaceae</taxon>
        <taxon>Gemmatimonas</taxon>
    </lineage>
</organism>
<feature type="coiled-coil region" evidence="1">
    <location>
        <begin position="216"/>
        <end position="264"/>
    </location>
</feature>
<keyword evidence="1" id="KW-0175">Coiled coil</keyword>
<reference evidence="3 4" key="1">
    <citation type="journal article" date="2014" name="Proc. Natl. Acad. Sci. U.S.A.">
        <title>Functional type 2 photosynthetic reaction centers found in the rare bacterial phylum Gemmatimonadetes.</title>
        <authorList>
            <person name="Zeng Y."/>
            <person name="Feng F."/>
            <person name="Medova H."/>
            <person name="Dean J."/>
            <person name="Koblizek M."/>
        </authorList>
    </citation>
    <scope>NUCLEOTIDE SEQUENCE [LARGE SCALE GENOMIC DNA]</scope>
    <source>
        <strain evidence="3 4">AP64</strain>
    </source>
</reference>
<sequence>MPPRSLASLAHALAAAPDLDNALIALGECLAELDRGASLALIQFDARREMLRDRLTPVGAQVVRSSMETTFDHLPEPVRTRILAGGPFIDVTDRSADYARLCGFSTMLEGGVLSVRGVKVEGLLGAVLALYEPRKIFGTRTTERLAPAIALFDLAYVRLAERDAREEAVRTLEDVTQRVHGEYVRKLSVLEAELREVRNTPREVPAINPAEMIAVQAEAARAVEEARRAARKAELADQQLTSAVSQLEQAHIELHRRSEALRQRTRTLYLVDRALTLDAETTDARRLVDALLALVGDDMQAQRCSLMLRSPEPDYLYLAAARGIAPNVVEGMRIRIGEGVAGRVAAAREPLLVQDVREAAQHPLLRDQYFTTGSFISFPLVYHGELVGVLNLTNRAQRGVYTDEDVERVRLLGLVISLIASRNGLPDRLLETLDVR</sequence>
<dbReference type="InterPro" id="IPR003018">
    <property type="entry name" value="GAF"/>
</dbReference>
<name>A0A143BIV5_9BACT</name>
<dbReference type="Gene3D" id="3.30.450.40">
    <property type="match status" value="1"/>
</dbReference>
<feature type="domain" description="GAF" evidence="2">
    <location>
        <begin position="283"/>
        <end position="430"/>
    </location>
</feature>
<reference evidence="3 4" key="2">
    <citation type="journal article" date="2016" name="Environ. Microbiol. Rep.">
        <title>Metagenomic evidence for the presence of phototrophic Gemmatimonadetes bacteria in diverse environments.</title>
        <authorList>
            <person name="Zeng Y."/>
            <person name="Baumbach J."/>
            <person name="Barbosa E.G."/>
            <person name="Azevedo V."/>
            <person name="Zhang C."/>
            <person name="Koblizek M."/>
        </authorList>
    </citation>
    <scope>NUCLEOTIDE SEQUENCE [LARGE SCALE GENOMIC DNA]</scope>
    <source>
        <strain evidence="3 4">AP64</strain>
    </source>
</reference>
<evidence type="ECO:0000259" key="2">
    <source>
        <dbReference type="SMART" id="SM00065"/>
    </source>
</evidence>
<dbReference type="Proteomes" id="UP000076404">
    <property type="component" value="Chromosome"/>
</dbReference>
<dbReference type="eggNOG" id="COG3605">
    <property type="taxonomic scope" value="Bacteria"/>
</dbReference>